<reference evidence="7 8" key="1">
    <citation type="submission" date="2016-01" db="EMBL/GenBank/DDBJ databases">
        <title>Mycobacterium immunogenum strain CD11_6 genome sequencing and assembly.</title>
        <authorList>
            <person name="Kaur G."/>
            <person name="Nair G.R."/>
            <person name="Mayilraj S."/>
        </authorList>
    </citation>
    <scope>NUCLEOTIDE SEQUENCE [LARGE SCALE GENOMIC DNA]</scope>
    <source>
        <strain evidence="7 8">CD11-6</strain>
    </source>
</reference>
<dbReference type="Proteomes" id="UP000186919">
    <property type="component" value="Unassembled WGS sequence"/>
</dbReference>
<dbReference type="Gene3D" id="3.90.226.10">
    <property type="entry name" value="2-enoyl-CoA Hydratase, Chain A, domain 1"/>
    <property type="match status" value="1"/>
</dbReference>
<dbReference type="Pfam" id="PF00378">
    <property type="entry name" value="ECH_1"/>
    <property type="match status" value="1"/>
</dbReference>
<keyword evidence="3" id="KW-0276">Fatty acid metabolism</keyword>
<protein>
    <submittedName>
        <fullName evidence="7">Enoyl-CoA hydratase</fullName>
    </submittedName>
</protein>
<comment type="function">
    <text evidence="1">Could possibly oxidize fatty acids using specific components.</text>
</comment>
<dbReference type="CDD" id="cd06558">
    <property type="entry name" value="crotonase-like"/>
    <property type="match status" value="1"/>
</dbReference>
<evidence type="ECO:0000256" key="3">
    <source>
        <dbReference type="ARBA" id="ARBA00022832"/>
    </source>
</evidence>
<keyword evidence="3" id="KW-0443">Lipid metabolism</keyword>
<gene>
    <name evidence="7" type="ORF">AWB85_23600</name>
</gene>
<comment type="catalytic activity">
    <reaction evidence="4">
        <text>a (3S)-3-hydroxyacyl-CoA = a (2E)-enoyl-CoA + H2O</text>
        <dbReference type="Rhea" id="RHEA:16105"/>
        <dbReference type="ChEBI" id="CHEBI:15377"/>
        <dbReference type="ChEBI" id="CHEBI:57318"/>
        <dbReference type="ChEBI" id="CHEBI:58856"/>
        <dbReference type="EC" id="4.2.1.17"/>
    </reaction>
</comment>
<accession>A0A179VBN4</accession>
<evidence type="ECO:0000256" key="1">
    <source>
        <dbReference type="ARBA" id="ARBA00002994"/>
    </source>
</evidence>
<proteinExistence type="inferred from homology"/>
<organism evidence="7 8">
    <name type="scientific">Mycobacteroides immunogenum</name>
    <dbReference type="NCBI Taxonomy" id="83262"/>
    <lineage>
        <taxon>Bacteria</taxon>
        <taxon>Bacillati</taxon>
        <taxon>Actinomycetota</taxon>
        <taxon>Actinomycetes</taxon>
        <taxon>Mycobacteriales</taxon>
        <taxon>Mycobacteriaceae</taxon>
        <taxon>Mycobacteroides</taxon>
    </lineage>
</organism>
<evidence type="ECO:0000313" key="7">
    <source>
        <dbReference type="EMBL" id="OAT69027.1"/>
    </source>
</evidence>
<dbReference type="InterPro" id="IPR014748">
    <property type="entry name" value="Enoyl-CoA_hydra_C"/>
</dbReference>
<dbReference type="InterPro" id="IPR001753">
    <property type="entry name" value="Enoyl-CoA_hydra/iso"/>
</dbReference>
<evidence type="ECO:0000256" key="4">
    <source>
        <dbReference type="ARBA" id="ARBA00023709"/>
    </source>
</evidence>
<evidence type="ECO:0000256" key="2">
    <source>
        <dbReference type="ARBA" id="ARBA00005254"/>
    </source>
</evidence>
<dbReference type="InterPro" id="IPR029045">
    <property type="entry name" value="ClpP/crotonase-like_dom_sf"/>
</dbReference>
<dbReference type="PANTHER" id="PTHR43802:SF1">
    <property type="entry name" value="IP11341P-RELATED"/>
    <property type="match status" value="1"/>
</dbReference>
<evidence type="ECO:0000256" key="6">
    <source>
        <dbReference type="RuleBase" id="RU003707"/>
    </source>
</evidence>
<dbReference type="PROSITE" id="PS00166">
    <property type="entry name" value="ENOYL_COA_HYDRATASE"/>
    <property type="match status" value="1"/>
</dbReference>
<comment type="catalytic activity">
    <reaction evidence="5">
        <text>a 4-saturated-(3S)-3-hydroxyacyl-CoA = a (3E)-enoyl-CoA + H2O</text>
        <dbReference type="Rhea" id="RHEA:20724"/>
        <dbReference type="ChEBI" id="CHEBI:15377"/>
        <dbReference type="ChEBI" id="CHEBI:58521"/>
        <dbReference type="ChEBI" id="CHEBI:137480"/>
        <dbReference type="EC" id="4.2.1.17"/>
    </reaction>
</comment>
<dbReference type="RefSeq" id="WP_064629580.1">
    <property type="nucleotide sequence ID" value="NZ_LQYE01000011.1"/>
</dbReference>
<evidence type="ECO:0000313" key="8">
    <source>
        <dbReference type="Proteomes" id="UP000186919"/>
    </source>
</evidence>
<dbReference type="Gene3D" id="1.10.12.10">
    <property type="entry name" value="Lyase 2-enoyl-coa Hydratase, Chain A, domain 2"/>
    <property type="match status" value="1"/>
</dbReference>
<dbReference type="InterPro" id="IPR018376">
    <property type="entry name" value="Enoyl-CoA_hyd/isom_CS"/>
</dbReference>
<comment type="similarity">
    <text evidence="2 6">Belongs to the enoyl-CoA hydratase/isomerase family.</text>
</comment>
<name>A0A179VBN4_9MYCO</name>
<evidence type="ECO:0000256" key="5">
    <source>
        <dbReference type="ARBA" id="ARBA00023717"/>
    </source>
</evidence>
<dbReference type="GO" id="GO:0006631">
    <property type="term" value="P:fatty acid metabolic process"/>
    <property type="evidence" value="ECO:0007669"/>
    <property type="project" value="UniProtKB-KW"/>
</dbReference>
<dbReference type="PANTHER" id="PTHR43802">
    <property type="entry name" value="ENOYL-COA HYDRATASE"/>
    <property type="match status" value="1"/>
</dbReference>
<sequence length="249" mass="26759">MPVTIEKRDRICVIQMNRPEKRNAINPAMTLALDAALNEFEDDAEMWVAVLTGYREGFCAGTDLAESSGPRTDRGGEYGVVRRARRKPLIAAVEGMALGGGMEIVLACDLVVASTSATFGLPEARRGVIATCGGLFRAQRALPLNIARQILLTGEPISADRAYQLGLVNEVTEDGAALLAAVALAQRIVLNSPVSVQESLLATNKGFDHADAAGWRDTETAFEAVLRSADMAEGITAFFERRPPRWTGK</sequence>
<dbReference type="SUPFAM" id="SSF52096">
    <property type="entry name" value="ClpP/crotonase"/>
    <property type="match status" value="1"/>
</dbReference>
<dbReference type="GO" id="GO:0004300">
    <property type="term" value="F:enoyl-CoA hydratase activity"/>
    <property type="evidence" value="ECO:0007669"/>
    <property type="project" value="UniProtKB-EC"/>
</dbReference>
<dbReference type="EMBL" id="LQYE01000011">
    <property type="protein sequence ID" value="OAT69027.1"/>
    <property type="molecule type" value="Genomic_DNA"/>
</dbReference>
<dbReference type="AlphaFoldDB" id="A0A179VBN4"/>
<comment type="caution">
    <text evidence="7">The sequence shown here is derived from an EMBL/GenBank/DDBJ whole genome shotgun (WGS) entry which is preliminary data.</text>
</comment>